<dbReference type="EMBL" id="BMAO01013138">
    <property type="protein sequence ID" value="GFQ86613.1"/>
    <property type="molecule type" value="Genomic_DNA"/>
</dbReference>
<dbReference type="OrthoDB" id="6436741at2759"/>
<gene>
    <name evidence="1" type="primary">AVEN_37706_1</name>
    <name evidence="1" type="ORF">TNCT_686131</name>
</gene>
<keyword evidence="2" id="KW-1185">Reference proteome</keyword>
<organism evidence="1 2">
    <name type="scientific">Trichonephila clavata</name>
    <name type="common">Joro spider</name>
    <name type="synonym">Nephila clavata</name>
    <dbReference type="NCBI Taxonomy" id="2740835"/>
    <lineage>
        <taxon>Eukaryota</taxon>
        <taxon>Metazoa</taxon>
        <taxon>Ecdysozoa</taxon>
        <taxon>Arthropoda</taxon>
        <taxon>Chelicerata</taxon>
        <taxon>Arachnida</taxon>
        <taxon>Araneae</taxon>
        <taxon>Araneomorphae</taxon>
        <taxon>Entelegynae</taxon>
        <taxon>Araneoidea</taxon>
        <taxon>Nephilidae</taxon>
        <taxon>Trichonephila</taxon>
    </lineage>
</organism>
<comment type="caution">
    <text evidence="1">The sequence shown here is derived from an EMBL/GenBank/DDBJ whole genome shotgun (WGS) entry which is preliminary data.</text>
</comment>
<dbReference type="Proteomes" id="UP000887116">
    <property type="component" value="Unassembled WGS sequence"/>
</dbReference>
<proteinExistence type="predicted"/>
<evidence type="ECO:0000313" key="1">
    <source>
        <dbReference type="EMBL" id="GFQ86613.1"/>
    </source>
</evidence>
<evidence type="ECO:0000313" key="2">
    <source>
        <dbReference type="Proteomes" id="UP000887116"/>
    </source>
</evidence>
<dbReference type="AlphaFoldDB" id="A0A8X6KY51"/>
<dbReference type="Gene3D" id="6.20.200.20">
    <property type="match status" value="1"/>
</dbReference>
<reference evidence="1" key="1">
    <citation type="submission" date="2020-07" db="EMBL/GenBank/DDBJ databases">
        <title>Multicomponent nature underlies the extraordinary mechanical properties of spider dragline silk.</title>
        <authorList>
            <person name="Kono N."/>
            <person name="Nakamura H."/>
            <person name="Mori M."/>
            <person name="Yoshida Y."/>
            <person name="Ohtoshi R."/>
            <person name="Malay A.D."/>
            <person name="Moran D.A.P."/>
            <person name="Tomita M."/>
            <person name="Numata K."/>
            <person name="Arakawa K."/>
        </authorList>
    </citation>
    <scope>NUCLEOTIDE SEQUENCE</scope>
</reference>
<sequence>MGRGEKRSETRRNRRLNIKDGQMWALVAFTALSKLQWGWNVNNDINEKYAKGTGSPVFCEKEGVEVEVPWISSDPCISCKCQANIFHIKALSSKPWKFPHPLIP</sequence>
<protein>
    <submittedName>
        <fullName evidence="1">Uncharacterized protein</fullName>
    </submittedName>
</protein>
<name>A0A8X6KY51_TRICU</name>
<accession>A0A8X6KY51</accession>